<evidence type="ECO:0000256" key="1">
    <source>
        <dbReference type="ARBA" id="ARBA00006754"/>
    </source>
</evidence>
<sequence>MTAPLGSGRTDWVYRLAPPPGQAAGRDAPYQPAGTVSALTDATDRLGPGPVAWAVQVGHDLARTIIDAVPELGGGKAPFETLRMGTEAATLHALTLLADPSADLVVPEESLRGDREFARRRIALDKVLRGIRVAHASLTRSLMAGCQDLVPPDDLAGQFRRISELLFGYMDAFSSHMTAEYLAEHDRWITSGAAAREETVRLILDGEPVRQDTASQLLAHPLEGRQLAVIAWCEAPRAEATTDLQAATAELLHQRGCSSPLVVPIGGTTVWAWGSPHPGPPAPRRPEPAFPADIRFACGSVREGLAGFRQSHEDARHAARVVQLNPRGTGRLVEYRDVGLAALLSADLPALRRFVSDELGALAVDSPQADQLRETVRRYLRNERGLAAAAAQLHVARNTVTYRVKRAQEILGHDLAARLPELTAALEAARVLGSAVLRRDGTEPRDAAPGRAG</sequence>
<dbReference type="InterPro" id="IPR041522">
    <property type="entry name" value="CdaR_GGDEF"/>
</dbReference>
<evidence type="ECO:0000256" key="2">
    <source>
        <dbReference type="SAM" id="MobiDB-lite"/>
    </source>
</evidence>
<dbReference type="Pfam" id="PF14361">
    <property type="entry name" value="RsbRD_N"/>
    <property type="match status" value="1"/>
</dbReference>
<evidence type="ECO:0000259" key="5">
    <source>
        <dbReference type="Pfam" id="PF17853"/>
    </source>
</evidence>
<dbReference type="Pfam" id="PF13556">
    <property type="entry name" value="HTH_30"/>
    <property type="match status" value="1"/>
</dbReference>
<gene>
    <name evidence="6" type="ORF">ACFF45_12445</name>
</gene>
<dbReference type="EMBL" id="JBHMCY010000018">
    <property type="protein sequence ID" value="MFB9463493.1"/>
    <property type="molecule type" value="Genomic_DNA"/>
</dbReference>
<comment type="similarity">
    <text evidence="1">Belongs to the CdaR family.</text>
</comment>
<feature type="region of interest" description="Disordered" evidence="2">
    <location>
        <begin position="1"/>
        <end position="31"/>
    </location>
</feature>
<dbReference type="Pfam" id="PF17853">
    <property type="entry name" value="GGDEF_2"/>
    <property type="match status" value="1"/>
</dbReference>
<dbReference type="InterPro" id="IPR025751">
    <property type="entry name" value="RsbRD_N_dom"/>
</dbReference>
<dbReference type="Gene3D" id="1.10.10.2840">
    <property type="entry name" value="PucR C-terminal helix-turn-helix domain"/>
    <property type="match status" value="1"/>
</dbReference>
<dbReference type="PANTHER" id="PTHR33744">
    <property type="entry name" value="CARBOHYDRATE DIACID REGULATOR"/>
    <property type="match status" value="1"/>
</dbReference>
<dbReference type="RefSeq" id="WP_381345685.1">
    <property type="nucleotide sequence ID" value="NZ_JBHMCY010000018.1"/>
</dbReference>
<comment type="caution">
    <text evidence="6">The sequence shown here is derived from an EMBL/GenBank/DDBJ whole genome shotgun (WGS) entry which is preliminary data.</text>
</comment>
<dbReference type="InterPro" id="IPR042070">
    <property type="entry name" value="PucR_C-HTH_sf"/>
</dbReference>
<name>A0ABV5MZP9_9ACTN</name>
<keyword evidence="7" id="KW-1185">Reference proteome</keyword>
<organism evidence="6 7">
    <name type="scientific">Streptomyces cinereospinus</name>
    <dbReference type="NCBI Taxonomy" id="285561"/>
    <lineage>
        <taxon>Bacteria</taxon>
        <taxon>Bacillati</taxon>
        <taxon>Actinomycetota</taxon>
        <taxon>Actinomycetes</taxon>
        <taxon>Kitasatosporales</taxon>
        <taxon>Streptomycetaceae</taxon>
        <taxon>Streptomyces</taxon>
    </lineage>
</organism>
<feature type="domain" description="CdaR GGDEF-like" evidence="5">
    <location>
        <begin position="213"/>
        <end position="321"/>
    </location>
</feature>
<dbReference type="PANTHER" id="PTHR33744:SF1">
    <property type="entry name" value="DNA-BINDING TRANSCRIPTIONAL ACTIVATOR ADER"/>
    <property type="match status" value="1"/>
</dbReference>
<protein>
    <submittedName>
        <fullName evidence="6">PucR family transcriptional regulator</fullName>
    </submittedName>
</protein>
<evidence type="ECO:0000313" key="7">
    <source>
        <dbReference type="Proteomes" id="UP001589709"/>
    </source>
</evidence>
<dbReference type="InterPro" id="IPR051448">
    <property type="entry name" value="CdaR-like_regulators"/>
</dbReference>
<evidence type="ECO:0000259" key="3">
    <source>
        <dbReference type="Pfam" id="PF13556"/>
    </source>
</evidence>
<evidence type="ECO:0000259" key="4">
    <source>
        <dbReference type="Pfam" id="PF14361"/>
    </source>
</evidence>
<feature type="domain" description="RsbT co-antagonist protein RsbRD N-terminal" evidence="4">
    <location>
        <begin position="60"/>
        <end position="196"/>
    </location>
</feature>
<dbReference type="Proteomes" id="UP001589709">
    <property type="component" value="Unassembled WGS sequence"/>
</dbReference>
<dbReference type="InterPro" id="IPR025736">
    <property type="entry name" value="PucR_C-HTH_dom"/>
</dbReference>
<proteinExistence type="inferred from homology"/>
<accession>A0ABV5MZP9</accession>
<evidence type="ECO:0000313" key="6">
    <source>
        <dbReference type="EMBL" id="MFB9463493.1"/>
    </source>
</evidence>
<reference evidence="6 7" key="1">
    <citation type="submission" date="2024-09" db="EMBL/GenBank/DDBJ databases">
        <authorList>
            <person name="Sun Q."/>
            <person name="Mori K."/>
        </authorList>
    </citation>
    <scope>NUCLEOTIDE SEQUENCE [LARGE SCALE GENOMIC DNA]</scope>
    <source>
        <strain evidence="6 7">JCM 6917</strain>
    </source>
</reference>
<feature type="domain" description="PucR C-terminal helix-turn-helix" evidence="3">
    <location>
        <begin position="372"/>
        <end position="426"/>
    </location>
</feature>